<organism evidence="2 3">
    <name type="scientific">Phototrophicus methaneseepsis</name>
    <dbReference type="NCBI Taxonomy" id="2710758"/>
    <lineage>
        <taxon>Bacteria</taxon>
        <taxon>Bacillati</taxon>
        <taxon>Chloroflexota</taxon>
        <taxon>Candidatus Thermofontia</taxon>
        <taxon>Phototrophicales</taxon>
        <taxon>Phototrophicaceae</taxon>
        <taxon>Phototrophicus</taxon>
    </lineage>
</organism>
<dbReference type="AlphaFoldDB" id="A0A7S8IEN6"/>
<feature type="compositionally biased region" description="Low complexity" evidence="1">
    <location>
        <begin position="462"/>
        <end position="577"/>
    </location>
</feature>
<reference evidence="2 3" key="1">
    <citation type="submission" date="2020-02" db="EMBL/GenBank/DDBJ databases">
        <authorList>
            <person name="Zheng R.K."/>
            <person name="Sun C.M."/>
        </authorList>
    </citation>
    <scope>NUCLEOTIDE SEQUENCE [LARGE SCALE GENOMIC DNA]</scope>
    <source>
        <strain evidence="3">rifampicinis</strain>
    </source>
</reference>
<dbReference type="KEGG" id="pmet:G4Y79_20285"/>
<dbReference type="EMBL" id="CP062983">
    <property type="protein sequence ID" value="QPC82003.1"/>
    <property type="molecule type" value="Genomic_DNA"/>
</dbReference>
<gene>
    <name evidence="2" type="ORF">G4Y79_20285</name>
</gene>
<name>A0A7S8IEN6_9CHLR</name>
<evidence type="ECO:0000256" key="1">
    <source>
        <dbReference type="SAM" id="MobiDB-lite"/>
    </source>
</evidence>
<accession>A0A7S8IEN6</accession>
<evidence type="ECO:0000313" key="3">
    <source>
        <dbReference type="Proteomes" id="UP000594468"/>
    </source>
</evidence>
<sequence length="577" mass="59552">MLRSFRRAIFISVIGTLLTVGTVLAQQTQCYEFVQRAFASVDEYCSTTGRNEACYGNVALDAEPQVGVNEFHFSSVGDIENVTNIQSLKLYDLDESVGVWGIAFMRLQANLPDTLPGQNATVILFGDVSLENNDDLDSKNLQAFYLQTGLGRPSCSEVPQSGLLIQTPDGVEEVTFNINGVDVTLGSTVLFQAQPNAAMTITTVEGSAVVAIDDKNYTAIAGTRIHIPVDENLKPIAAPTLPEAYTEEDVQALPVSLLERPIEVAAPMAQDVLQRVRDRLSAGLVPCGEDGLPACDSMKPVVNRGNHLAHDDDWTPGEPNGKGPDGDGPPGQNNQPTTPGSSENTPANNGTGNSSNGNSGTNNNGTGNSNNANNNNGNGNNGNNANNSNNNNNDSNSNPGNSGNNNSGNNNMGGNSNSNNNSNNGNGPGGNGPPGQQNSTTAPGNSENTSANNQPNNGNSRSDSGNQSAADSGSGSSNPGNSDTPGNDNNPDNSNNPGNSGNAPHNNDNPNNSDTPGNNDNPDNSGNNDTPGHSDNPGNNGNSSNAPHNNDNPNNSDAPGNSDNPGNSGKSGNGKNP</sequence>
<keyword evidence="3" id="KW-1185">Reference proteome</keyword>
<feature type="compositionally biased region" description="Polar residues" evidence="1">
    <location>
        <begin position="436"/>
        <end position="461"/>
    </location>
</feature>
<proteinExistence type="predicted"/>
<feature type="compositionally biased region" description="Low complexity" evidence="1">
    <location>
        <begin position="344"/>
        <end position="425"/>
    </location>
</feature>
<dbReference type="Proteomes" id="UP000594468">
    <property type="component" value="Chromosome"/>
</dbReference>
<feature type="region of interest" description="Disordered" evidence="1">
    <location>
        <begin position="303"/>
        <end position="577"/>
    </location>
</feature>
<protein>
    <submittedName>
        <fullName evidence="2">Uncharacterized protein</fullName>
    </submittedName>
</protein>
<evidence type="ECO:0000313" key="2">
    <source>
        <dbReference type="EMBL" id="QPC82003.1"/>
    </source>
</evidence>
<dbReference type="RefSeq" id="WP_195170073.1">
    <property type="nucleotide sequence ID" value="NZ_CP062983.1"/>
</dbReference>